<keyword evidence="5" id="KW-0680">Restriction system</keyword>
<dbReference type="SUPFAM" id="SSF53335">
    <property type="entry name" value="S-adenosyl-L-methionine-dependent methyltransferases"/>
    <property type="match status" value="1"/>
</dbReference>
<dbReference type="GO" id="GO:0032259">
    <property type="term" value="P:methylation"/>
    <property type="evidence" value="ECO:0007669"/>
    <property type="project" value="UniProtKB-KW"/>
</dbReference>
<feature type="active site" evidence="6">
    <location>
        <position position="132"/>
    </location>
</feature>
<organism evidence="8 9">
    <name type="scientific">Streptomyces katsurahamanus</name>
    <dbReference type="NCBI Taxonomy" id="2577098"/>
    <lineage>
        <taxon>Bacteria</taxon>
        <taxon>Bacillati</taxon>
        <taxon>Actinomycetota</taxon>
        <taxon>Actinomycetes</taxon>
        <taxon>Kitasatosporales</taxon>
        <taxon>Streptomycetaceae</taxon>
        <taxon>Streptomyces</taxon>
    </lineage>
</organism>
<comment type="caution">
    <text evidence="8">The sequence shown here is derived from an EMBL/GenBank/DDBJ whole genome shotgun (WGS) entry which is preliminary data.</text>
</comment>
<evidence type="ECO:0000256" key="6">
    <source>
        <dbReference type="PROSITE-ProRule" id="PRU01016"/>
    </source>
</evidence>
<dbReference type="InterPro" id="IPR050750">
    <property type="entry name" value="C5-MTase"/>
</dbReference>
<accession>A0ABW9NUU4</accession>
<dbReference type="EC" id="2.1.1.37" evidence="1"/>
<evidence type="ECO:0000256" key="3">
    <source>
        <dbReference type="ARBA" id="ARBA00022679"/>
    </source>
</evidence>
<dbReference type="GO" id="GO:0008168">
    <property type="term" value="F:methyltransferase activity"/>
    <property type="evidence" value="ECO:0007669"/>
    <property type="project" value="UniProtKB-KW"/>
</dbReference>
<dbReference type="NCBIfam" id="TIGR00675">
    <property type="entry name" value="dcm"/>
    <property type="match status" value="1"/>
</dbReference>
<dbReference type="PANTHER" id="PTHR46098">
    <property type="entry name" value="TRNA (CYTOSINE(38)-C(5))-METHYLTRANSFERASE"/>
    <property type="match status" value="1"/>
</dbReference>
<sequence>MPTTETGWAGVRRCLIDRADTSMLTSSNEAYDTQRYMVITQRRSSAKKLNVLPGGGARQSKSFIEFFAGIGLIHEALSPLGWHCSLANDNDPRKVTAYKANYPDVPFSDADIRDIPASSLPHALLATASFPCIDLSQAGGRRGIEAEHSGIVWSFLEHVSDLITQGKAPQFLLLENVVGLLTLHEGRSIDLLLTEIAKLGYSFDLIQVDAQHFTPQTRNRVFIIAVRNASLAAGVEIPDTHIRRYKVRQVFERNRNLPWAFFDFPSLPERETSLRDVIEEIPSGDRRWWDAERMDYFWSHLEHDHKPRLMDLMNSGADVYLTATRRGRRRGLREQIINIRWDGLAACLRTPKGGSSIQFIVRLRNGTAQVRKITGIESARLQGVALPKMSPNFVIPDGEQSALYAFGDAVCVPAVHWVVKHSIEKFLAEGAAALPKPASSSAQLELDFGAIA</sequence>
<dbReference type="Pfam" id="PF00145">
    <property type="entry name" value="DNA_methylase"/>
    <property type="match status" value="1"/>
</dbReference>
<name>A0ABW9NUU4_9ACTN</name>
<proteinExistence type="inferred from homology"/>
<keyword evidence="9" id="KW-1185">Reference proteome</keyword>
<keyword evidence="2 6" id="KW-0489">Methyltransferase</keyword>
<evidence type="ECO:0000256" key="4">
    <source>
        <dbReference type="ARBA" id="ARBA00022691"/>
    </source>
</evidence>
<evidence type="ECO:0000256" key="2">
    <source>
        <dbReference type="ARBA" id="ARBA00022603"/>
    </source>
</evidence>
<dbReference type="EMBL" id="VDEQ01000158">
    <property type="protein sequence ID" value="MQS37052.1"/>
    <property type="molecule type" value="Genomic_DNA"/>
</dbReference>
<evidence type="ECO:0000256" key="1">
    <source>
        <dbReference type="ARBA" id="ARBA00011975"/>
    </source>
</evidence>
<dbReference type="PROSITE" id="PS51679">
    <property type="entry name" value="SAM_MT_C5"/>
    <property type="match status" value="1"/>
</dbReference>
<dbReference type="RefSeq" id="WP_153483918.1">
    <property type="nucleotide sequence ID" value="NZ_VDEQ01000158.1"/>
</dbReference>
<dbReference type="Gene3D" id="3.40.50.150">
    <property type="entry name" value="Vaccinia Virus protein VP39"/>
    <property type="match status" value="1"/>
</dbReference>
<comment type="similarity">
    <text evidence="6 7">Belongs to the class I-like SAM-binding methyltransferase superfamily. C5-methyltransferase family.</text>
</comment>
<dbReference type="InterPro" id="IPR029063">
    <property type="entry name" value="SAM-dependent_MTases_sf"/>
</dbReference>
<evidence type="ECO:0000313" key="9">
    <source>
        <dbReference type="Proteomes" id="UP000460558"/>
    </source>
</evidence>
<keyword evidence="3 6" id="KW-0808">Transferase</keyword>
<dbReference type="PRINTS" id="PR00105">
    <property type="entry name" value="C5METTRFRASE"/>
</dbReference>
<dbReference type="PANTHER" id="PTHR46098:SF1">
    <property type="entry name" value="TRNA (CYTOSINE(38)-C(5))-METHYLTRANSFERASE"/>
    <property type="match status" value="1"/>
</dbReference>
<dbReference type="InterPro" id="IPR001525">
    <property type="entry name" value="C5_MeTfrase"/>
</dbReference>
<reference evidence="8 9" key="1">
    <citation type="submission" date="2019-06" db="EMBL/GenBank/DDBJ databases">
        <title>Comparative genomics and metabolomics analyses of clavulanic acid producing Streptomyces species provides insight into specialized metabolism and evolution of beta-lactam biosynthetic gene clusters.</title>
        <authorList>
            <person name="Moore M.A."/>
            <person name="Cruz-Morales P."/>
            <person name="Barona Gomez F."/>
            <person name="Kapil T."/>
        </authorList>
    </citation>
    <scope>NUCLEOTIDE SEQUENCE [LARGE SCALE GENOMIC DNA]</scope>
    <source>
        <strain evidence="8 9">T-272</strain>
    </source>
</reference>
<protein>
    <recommendedName>
        <fullName evidence="1">DNA (cytosine-5-)-methyltransferase</fullName>
        <ecNumber evidence="1">2.1.1.37</ecNumber>
    </recommendedName>
</protein>
<dbReference type="Proteomes" id="UP000460558">
    <property type="component" value="Unassembled WGS sequence"/>
</dbReference>
<evidence type="ECO:0000256" key="5">
    <source>
        <dbReference type="ARBA" id="ARBA00022747"/>
    </source>
</evidence>
<keyword evidence="4 6" id="KW-0949">S-adenosyl-L-methionine</keyword>
<evidence type="ECO:0000313" key="8">
    <source>
        <dbReference type="EMBL" id="MQS37052.1"/>
    </source>
</evidence>
<evidence type="ECO:0000256" key="7">
    <source>
        <dbReference type="RuleBase" id="RU000416"/>
    </source>
</evidence>
<gene>
    <name evidence="8" type="ORF">FFZ77_15895</name>
</gene>